<keyword evidence="5" id="KW-0238">DNA-binding</keyword>
<dbReference type="Pfam" id="PF00072">
    <property type="entry name" value="Response_reg"/>
    <property type="match status" value="1"/>
</dbReference>
<evidence type="ECO:0000256" key="4">
    <source>
        <dbReference type="ARBA" id="ARBA00023015"/>
    </source>
</evidence>
<accession>A0A1S8LKW6</accession>
<sequence>MINILIVEDEVPISNLIKLNLDVAHYKNKAAYNGEEALRLIEEESYDLILLDIMLPKIDGFSLFEKIKHRNVPVIFLTAKSSSLDKVYGLRMGADDYITKPFDGMELLARIDNVLRHYNKNEKLLKFEEVEVQLEEMRLKKNGQIVELTVKEFELAAYLIKNKNIVLTRERIAEELWGYDYLGDSRTIDNYIQKLRKKLGWKDKVKTIFKLGYRLEE</sequence>
<dbReference type="STRING" id="84029.CROST_05350"/>
<evidence type="ECO:0000313" key="9">
    <source>
        <dbReference type="Proteomes" id="UP000190951"/>
    </source>
</evidence>
<evidence type="ECO:0000313" key="8">
    <source>
        <dbReference type="EMBL" id="URZ12019.1"/>
    </source>
</evidence>
<dbReference type="AlphaFoldDB" id="A0A1S8LKW6"/>
<evidence type="ECO:0000256" key="1">
    <source>
        <dbReference type="ARBA" id="ARBA00018672"/>
    </source>
</evidence>
<keyword evidence="9" id="KW-1185">Reference proteome</keyword>
<dbReference type="GO" id="GO:0005829">
    <property type="term" value="C:cytosol"/>
    <property type="evidence" value="ECO:0007669"/>
    <property type="project" value="TreeGrafter"/>
</dbReference>
<dbReference type="Proteomes" id="UP000190951">
    <property type="component" value="Chromosome"/>
</dbReference>
<dbReference type="Gene3D" id="3.40.50.2300">
    <property type="match status" value="1"/>
</dbReference>
<dbReference type="PANTHER" id="PTHR48111">
    <property type="entry name" value="REGULATOR OF RPOS"/>
    <property type="match status" value="1"/>
</dbReference>
<keyword evidence="4" id="KW-0805">Transcription regulation</keyword>
<dbReference type="InterPro" id="IPR036388">
    <property type="entry name" value="WH-like_DNA-bd_sf"/>
</dbReference>
<dbReference type="SMART" id="SM00862">
    <property type="entry name" value="Trans_reg_C"/>
    <property type="match status" value="1"/>
</dbReference>
<dbReference type="PROSITE" id="PS51755">
    <property type="entry name" value="OMPR_PHOB"/>
    <property type="match status" value="1"/>
</dbReference>
<dbReference type="Pfam" id="PF00486">
    <property type="entry name" value="Trans_reg_C"/>
    <property type="match status" value="1"/>
</dbReference>
<keyword evidence="3" id="KW-0902">Two-component regulatory system</keyword>
<dbReference type="InterPro" id="IPR001789">
    <property type="entry name" value="Sig_transdc_resp-reg_receiver"/>
</dbReference>
<keyword evidence="6" id="KW-0804">Transcription</keyword>
<organism evidence="8 9">
    <name type="scientific">Clostridium felsineum</name>
    <dbReference type="NCBI Taxonomy" id="36839"/>
    <lineage>
        <taxon>Bacteria</taxon>
        <taxon>Bacillati</taxon>
        <taxon>Bacillota</taxon>
        <taxon>Clostridia</taxon>
        <taxon>Eubacteriales</taxon>
        <taxon>Clostridiaceae</taxon>
        <taxon>Clostridium</taxon>
    </lineage>
</organism>
<keyword evidence="2" id="KW-0597">Phosphoprotein</keyword>
<evidence type="ECO:0000256" key="2">
    <source>
        <dbReference type="ARBA" id="ARBA00022553"/>
    </source>
</evidence>
<dbReference type="GO" id="GO:0006355">
    <property type="term" value="P:regulation of DNA-templated transcription"/>
    <property type="evidence" value="ECO:0007669"/>
    <property type="project" value="InterPro"/>
</dbReference>
<gene>
    <name evidence="8" type="primary">walR_3</name>
    <name evidence="8" type="ORF">CROST_027360</name>
</gene>
<dbReference type="GO" id="GO:0000976">
    <property type="term" value="F:transcription cis-regulatory region binding"/>
    <property type="evidence" value="ECO:0007669"/>
    <property type="project" value="TreeGrafter"/>
</dbReference>
<dbReference type="SMART" id="SM00448">
    <property type="entry name" value="REC"/>
    <property type="match status" value="1"/>
</dbReference>
<protein>
    <recommendedName>
        <fullName evidence="1">Stage 0 sporulation protein A homolog</fullName>
    </recommendedName>
</protein>
<dbReference type="PROSITE" id="PS50110">
    <property type="entry name" value="RESPONSE_REGULATORY"/>
    <property type="match status" value="1"/>
</dbReference>
<dbReference type="InterPro" id="IPR016032">
    <property type="entry name" value="Sig_transdc_resp-reg_C-effctor"/>
</dbReference>
<dbReference type="CDD" id="cd00383">
    <property type="entry name" value="trans_reg_C"/>
    <property type="match status" value="1"/>
</dbReference>
<dbReference type="PANTHER" id="PTHR48111:SF21">
    <property type="entry name" value="DNA-BINDING DUAL MASTER TRANSCRIPTIONAL REGULATOR RPAA"/>
    <property type="match status" value="1"/>
</dbReference>
<comment type="function">
    <text evidence="7">May play the central regulatory role in sporulation. It may be an element of the effector pathway responsible for the activation of sporulation genes in response to nutritional stress. Spo0A may act in concert with spo0H (a sigma factor) to control the expression of some genes that are critical to the sporulation process.</text>
</comment>
<dbReference type="EMBL" id="CP096983">
    <property type="protein sequence ID" value="URZ12019.1"/>
    <property type="molecule type" value="Genomic_DNA"/>
</dbReference>
<dbReference type="GO" id="GO:0000156">
    <property type="term" value="F:phosphorelay response regulator activity"/>
    <property type="evidence" value="ECO:0007669"/>
    <property type="project" value="TreeGrafter"/>
</dbReference>
<dbReference type="Gene3D" id="6.10.250.690">
    <property type="match status" value="1"/>
</dbReference>
<dbReference type="InterPro" id="IPR011006">
    <property type="entry name" value="CheY-like_superfamily"/>
</dbReference>
<dbReference type="RefSeq" id="WP_077834252.1">
    <property type="nucleotide sequence ID" value="NZ_CP096983.1"/>
</dbReference>
<dbReference type="SUPFAM" id="SSF52172">
    <property type="entry name" value="CheY-like"/>
    <property type="match status" value="1"/>
</dbReference>
<reference evidence="8 9" key="1">
    <citation type="submission" date="2022-04" db="EMBL/GenBank/DDBJ databases">
        <title>Genome sequence of C. roseum typestrain.</title>
        <authorList>
            <person name="Poehlein A."/>
            <person name="Schoch T."/>
            <person name="Duerre P."/>
            <person name="Daniel R."/>
        </authorList>
    </citation>
    <scope>NUCLEOTIDE SEQUENCE [LARGE SCALE GENOMIC DNA]</scope>
    <source>
        <strain evidence="8 9">DSM 7320</strain>
    </source>
</reference>
<evidence type="ECO:0000256" key="3">
    <source>
        <dbReference type="ARBA" id="ARBA00023012"/>
    </source>
</evidence>
<evidence type="ECO:0000256" key="6">
    <source>
        <dbReference type="ARBA" id="ARBA00023163"/>
    </source>
</evidence>
<dbReference type="InterPro" id="IPR039420">
    <property type="entry name" value="WalR-like"/>
</dbReference>
<dbReference type="Gene3D" id="1.10.10.10">
    <property type="entry name" value="Winged helix-like DNA-binding domain superfamily/Winged helix DNA-binding domain"/>
    <property type="match status" value="1"/>
</dbReference>
<name>A0A1S8LKW6_9CLOT</name>
<dbReference type="KEGG" id="crw:CROST_027360"/>
<dbReference type="CDD" id="cd17574">
    <property type="entry name" value="REC_OmpR"/>
    <property type="match status" value="1"/>
</dbReference>
<dbReference type="SUPFAM" id="SSF46894">
    <property type="entry name" value="C-terminal effector domain of the bipartite response regulators"/>
    <property type="match status" value="1"/>
</dbReference>
<proteinExistence type="predicted"/>
<evidence type="ECO:0000256" key="5">
    <source>
        <dbReference type="ARBA" id="ARBA00023125"/>
    </source>
</evidence>
<dbReference type="FunFam" id="3.40.50.2300:FF:000001">
    <property type="entry name" value="DNA-binding response regulator PhoB"/>
    <property type="match status" value="1"/>
</dbReference>
<evidence type="ECO:0000256" key="7">
    <source>
        <dbReference type="ARBA" id="ARBA00024867"/>
    </source>
</evidence>
<dbReference type="InterPro" id="IPR001867">
    <property type="entry name" value="OmpR/PhoB-type_DNA-bd"/>
</dbReference>
<dbReference type="GO" id="GO:0032993">
    <property type="term" value="C:protein-DNA complex"/>
    <property type="evidence" value="ECO:0007669"/>
    <property type="project" value="TreeGrafter"/>
</dbReference>